<feature type="domain" description="UDENN" evidence="1">
    <location>
        <begin position="1"/>
        <end position="241"/>
    </location>
</feature>
<evidence type="ECO:0000313" key="3">
    <source>
        <dbReference type="Proteomes" id="UP000276133"/>
    </source>
</evidence>
<dbReference type="PROSITE" id="PS50211">
    <property type="entry name" value="DENN"/>
    <property type="match status" value="1"/>
</dbReference>
<dbReference type="OrthoDB" id="206724at2759"/>
<dbReference type="InterPro" id="IPR037516">
    <property type="entry name" value="Tripartite_DENN"/>
</dbReference>
<dbReference type="PANTHER" id="PTHR13196:SF14">
    <property type="entry name" value="UDENN DOMAIN-CONTAINING PROTEIN"/>
    <property type="match status" value="1"/>
</dbReference>
<sequence>MVKFLTRNLLKFFAFFDLDKLKKIFTALLLERSILVVSKDLENLTSCGLSFEYLMYPLEWLHTFVPIVPEHIDSHIFNQPFPFIYGVHTTIYQSLNNSQLDNCIILLLDDRQILNADKDQLPVRVNEYLTRKLDYFKQSDDFSFNSSSKTQDLLSTGPLRPFQESVLMIIDDYREYIVYNDAKQEFKFDENNFFKLKNVSTESTSQKYHSNENEFYHEFRVTQAFEEFCRDRAEYLDREKNSLLKHVQFEKDFIDILFDQYISERSKITSIIY</sequence>
<organism evidence="2 3">
    <name type="scientific">Brachionus plicatilis</name>
    <name type="common">Marine rotifer</name>
    <name type="synonym">Brachionus muelleri</name>
    <dbReference type="NCBI Taxonomy" id="10195"/>
    <lineage>
        <taxon>Eukaryota</taxon>
        <taxon>Metazoa</taxon>
        <taxon>Spiralia</taxon>
        <taxon>Gnathifera</taxon>
        <taxon>Rotifera</taxon>
        <taxon>Eurotatoria</taxon>
        <taxon>Monogononta</taxon>
        <taxon>Pseudotrocha</taxon>
        <taxon>Ploima</taxon>
        <taxon>Brachionidae</taxon>
        <taxon>Brachionus</taxon>
    </lineage>
</organism>
<dbReference type="SMART" id="SM00799">
    <property type="entry name" value="DENN"/>
    <property type="match status" value="1"/>
</dbReference>
<comment type="caution">
    <text evidence="2">The sequence shown here is derived from an EMBL/GenBank/DDBJ whole genome shotgun (WGS) entry which is preliminary data.</text>
</comment>
<evidence type="ECO:0000313" key="2">
    <source>
        <dbReference type="EMBL" id="RNA01443.1"/>
    </source>
</evidence>
<dbReference type="PANTHER" id="PTHR13196">
    <property type="entry name" value="DENN DOMAIN-CONTAINING"/>
    <property type="match status" value="1"/>
</dbReference>
<accession>A0A3M7PQZ2</accession>
<dbReference type="GO" id="GO:0005829">
    <property type="term" value="C:cytosol"/>
    <property type="evidence" value="ECO:0007669"/>
    <property type="project" value="TreeGrafter"/>
</dbReference>
<dbReference type="InterPro" id="IPR040032">
    <property type="entry name" value="DENND1A/B/C"/>
</dbReference>
<keyword evidence="3" id="KW-1185">Reference proteome</keyword>
<dbReference type="EMBL" id="REGN01009319">
    <property type="protein sequence ID" value="RNA01443.1"/>
    <property type="molecule type" value="Genomic_DNA"/>
</dbReference>
<dbReference type="Pfam" id="PF02141">
    <property type="entry name" value="DENN"/>
    <property type="match status" value="1"/>
</dbReference>
<proteinExistence type="predicted"/>
<reference evidence="2 3" key="1">
    <citation type="journal article" date="2018" name="Sci. Rep.">
        <title>Genomic signatures of local adaptation to the degree of environmental predictability in rotifers.</title>
        <authorList>
            <person name="Franch-Gras L."/>
            <person name="Hahn C."/>
            <person name="Garcia-Roger E.M."/>
            <person name="Carmona M.J."/>
            <person name="Serra M."/>
            <person name="Gomez A."/>
        </authorList>
    </citation>
    <scope>NUCLEOTIDE SEQUENCE [LARGE SCALE GENOMIC DNA]</scope>
    <source>
        <strain evidence="2">HYR1</strain>
    </source>
</reference>
<dbReference type="GO" id="GO:0005085">
    <property type="term" value="F:guanyl-nucleotide exchange factor activity"/>
    <property type="evidence" value="ECO:0007669"/>
    <property type="project" value="InterPro"/>
</dbReference>
<protein>
    <submittedName>
        <fullName evidence="2">DENN domain-containing 1A-like</fullName>
    </submittedName>
</protein>
<dbReference type="GO" id="GO:0006897">
    <property type="term" value="P:endocytosis"/>
    <property type="evidence" value="ECO:0007669"/>
    <property type="project" value="TreeGrafter"/>
</dbReference>
<dbReference type="Proteomes" id="UP000276133">
    <property type="component" value="Unassembled WGS sequence"/>
</dbReference>
<dbReference type="InterPro" id="IPR043153">
    <property type="entry name" value="DENN_C"/>
</dbReference>
<evidence type="ECO:0000259" key="1">
    <source>
        <dbReference type="PROSITE" id="PS50211"/>
    </source>
</evidence>
<name>A0A3M7PQZ2_BRAPC</name>
<dbReference type="GO" id="GO:0032456">
    <property type="term" value="P:endocytic recycling"/>
    <property type="evidence" value="ECO:0007669"/>
    <property type="project" value="TreeGrafter"/>
</dbReference>
<gene>
    <name evidence="2" type="ORF">BpHYR1_043495</name>
</gene>
<dbReference type="GO" id="GO:1901981">
    <property type="term" value="F:phosphatidylinositol phosphate binding"/>
    <property type="evidence" value="ECO:0007669"/>
    <property type="project" value="TreeGrafter"/>
</dbReference>
<dbReference type="AlphaFoldDB" id="A0A3M7PQZ2"/>
<dbReference type="Gene3D" id="3.40.50.11500">
    <property type="match status" value="1"/>
</dbReference>
<dbReference type="InterPro" id="IPR001194">
    <property type="entry name" value="cDENN_dom"/>
</dbReference>
<dbReference type="STRING" id="10195.A0A3M7PQZ2"/>